<evidence type="ECO:0000256" key="19">
    <source>
        <dbReference type="SAM" id="MobiDB-lite"/>
    </source>
</evidence>
<keyword evidence="10" id="KW-1043">Host membrane</keyword>
<dbReference type="GO" id="GO:0003678">
    <property type="term" value="F:DNA helicase activity"/>
    <property type="evidence" value="ECO:0007669"/>
    <property type="project" value="UniProtKB-EC"/>
</dbReference>
<keyword evidence="8 17" id="KW-0540">Nuclease</keyword>
<dbReference type="SUPFAM" id="SSF52949">
    <property type="entry name" value="Macro domain-like"/>
    <property type="match status" value="1"/>
</dbReference>
<proteinExistence type="inferred from homology"/>
<dbReference type="EMBL" id="MK956105">
    <property type="protein sequence ID" value="QGQ56578.1"/>
    <property type="molecule type" value="Genomic_RNA"/>
</dbReference>
<dbReference type="GO" id="GO:0003724">
    <property type="term" value="F:RNA helicase activity"/>
    <property type="evidence" value="ECO:0007669"/>
    <property type="project" value="UniProtKB-EC"/>
</dbReference>
<comment type="subcellular location">
    <subcellularLocation>
        <location evidence="1">Host membrane</location>
        <topology evidence="1">Multi-pass membrane protein</topology>
    </subcellularLocation>
</comment>
<organism evidence="23 24">
    <name type="scientific">Botrylloides leachii nidovirus</name>
    <dbReference type="NCBI Taxonomy" id="2509395"/>
    <lineage>
        <taxon>Viruses</taxon>
        <taxon>Riboviria</taxon>
        <taxon>Orthornavirae</taxon>
        <taxon>Pisuviricota</taxon>
        <taxon>Pisoniviricetes</taxon>
        <taxon>Nidovirales</taxon>
        <taxon>Mesnidovirineae</taxon>
        <taxon>Medioniviridae</taxon>
        <taxon>Medionivirinae</taxon>
        <taxon>Bolenivirus</taxon>
        <taxon>Balbicanovirus</taxon>
        <taxon>Bolenivirus botrylloidis</taxon>
    </lineage>
</organism>
<feature type="transmembrane region" description="Helical" evidence="20">
    <location>
        <begin position="1917"/>
        <end position="1938"/>
    </location>
</feature>
<keyword evidence="17" id="KW-0378">Hydrolase</keyword>
<keyword evidence="9" id="KW-0479">Metal-binding</keyword>
<dbReference type="Pfam" id="PF01661">
    <property type="entry name" value="Macro"/>
    <property type="match status" value="1"/>
</dbReference>
<dbReference type="Proteomes" id="UP000500842">
    <property type="component" value="Segment"/>
</dbReference>
<dbReference type="Gene3D" id="3.20.170.30">
    <property type="match status" value="1"/>
</dbReference>
<evidence type="ECO:0000313" key="23">
    <source>
        <dbReference type="EMBL" id="QGQ56578.1"/>
    </source>
</evidence>
<feature type="transmembrane region" description="Helical" evidence="20">
    <location>
        <begin position="135"/>
        <end position="153"/>
    </location>
</feature>
<feature type="transmembrane region" description="Helical" evidence="20">
    <location>
        <begin position="358"/>
        <end position="376"/>
    </location>
</feature>
<evidence type="ECO:0000256" key="2">
    <source>
        <dbReference type="ARBA" id="ARBA00009836"/>
    </source>
</evidence>
<dbReference type="PANTHER" id="PTHR12684">
    <property type="entry name" value="PUTATIVE PHOSPHOTRANSFERASE"/>
    <property type="match status" value="1"/>
</dbReference>
<feature type="coiled-coil region" evidence="18">
    <location>
        <begin position="2929"/>
        <end position="2976"/>
    </location>
</feature>
<feature type="transmembrane region" description="Helical" evidence="20">
    <location>
        <begin position="2601"/>
        <end position="2620"/>
    </location>
</feature>
<evidence type="ECO:0000256" key="4">
    <source>
        <dbReference type="ARBA" id="ARBA00022484"/>
    </source>
</evidence>
<feature type="transmembrane region" description="Helical" evidence="20">
    <location>
        <begin position="104"/>
        <end position="123"/>
    </location>
</feature>
<feature type="active site" evidence="17">
    <location>
        <position position="5372"/>
    </location>
</feature>
<dbReference type="InterPro" id="IPR002589">
    <property type="entry name" value="Macro_dom"/>
</dbReference>
<dbReference type="InterPro" id="IPR029063">
    <property type="entry name" value="SAM-dependent_MTases_sf"/>
</dbReference>
<evidence type="ECO:0000256" key="3">
    <source>
        <dbReference type="ARBA" id="ARBA00022087"/>
    </source>
</evidence>
<dbReference type="Gene3D" id="3.40.50.150">
    <property type="entry name" value="Vaccinia Virus protein VP39"/>
    <property type="match status" value="1"/>
</dbReference>
<accession>A0A650BL21</accession>
<evidence type="ECO:0000256" key="10">
    <source>
        <dbReference type="ARBA" id="ARBA00022870"/>
    </source>
</evidence>
<feature type="active site" evidence="17">
    <location>
        <position position="5273"/>
    </location>
</feature>
<dbReference type="PROSITE" id="PS51154">
    <property type="entry name" value="MACRO"/>
    <property type="match status" value="1"/>
</dbReference>
<evidence type="ECO:0000256" key="11">
    <source>
        <dbReference type="ARBA" id="ARBA00022989"/>
    </source>
</evidence>
<dbReference type="SUPFAM" id="SSF56672">
    <property type="entry name" value="DNA/RNA polymerases"/>
    <property type="match status" value="1"/>
</dbReference>
<feature type="compositionally biased region" description="Basic and acidic residues" evidence="19">
    <location>
        <begin position="583"/>
        <end position="594"/>
    </location>
</feature>
<dbReference type="Gene3D" id="3.40.50.300">
    <property type="entry name" value="P-loop containing nucleotide triphosphate hydrolases"/>
    <property type="match status" value="2"/>
</dbReference>
<feature type="domain" description="Macro" evidence="21">
    <location>
        <begin position="632"/>
        <end position="824"/>
    </location>
</feature>
<dbReference type="InterPro" id="IPR024348">
    <property type="entry name" value="Pept_C62_gill-assoc_virus"/>
</dbReference>
<comment type="catalytic activity">
    <reaction evidence="16">
        <text>ATP + H2O = ADP + phosphate + H(+)</text>
        <dbReference type="Rhea" id="RHEA:13065"/>
        <dbReference type="ChEBI" id="CHEBI:15377"/>
        <dbReference type="ChEBI" id="CHEBI:15378"/>
        <dbReference type="ChEBI" id="CHEBI:30616"/>
        <dbReference type="ChEBI" id="CHEBI:43474"/>
        <dbReference type="ChEBI" id="CHEBI:456216"/>
        <dbReference type="EC" id="3.6.4.12"/>
    </reaction>
</comment>
<dbReference type="Pfam" id="PF01885">
    <property type="entry name" value="PTS_2-RNA"/>
    <property type="match status" value="1"/>
</dbReference>
<feature type="transmembrane region" description="Helical" evidence="20">
    <location>
        <begin position="1950"/>
        <end position="1971"/>
    </location>
</feature>
<evidence type="ECO:0000256" key="13">
    <source>
        <dbReference type="ARBA" id="ARBA00023136"/>
    </source>
</evidence>
<dbReference type="GO" id="GO:0033644">
    <property type="term" value="C:host cell membrane"/>
    <property type="evidence" value="ECO:0007669"/>
    <property type="project" value="UniProtKB-SubCell"/>
</dbReference>
<keyword evidence="5" id="KW-0808">Transferase</keyword>
<comment type="catalytic activity">
    <reaction evidence="15">
        <text>ATP + H2O = ADP + phosphate + H(+)</text>
        <dbReference type="Rhea" id="RHEA:13065"/>
        <dbReference type="ChEBI" id="CHEBI:15377"/>
        <dbReference type="ChEBI" id="CHEBI:15378"/>
        <dbReference type="ChEBI" id="CHEBI:30616"/>
        <dbReference type="ChEBI" id="CHEBI:43474"/>
        <dbReference type="ChEBI" id="CHEBI:456216"/>
        <dbReference type="EC" id="3.6.4.13"/>
    </reaction>
</comment>
<evidence type="ECO:0000256" key="14">
    <source>
        <dbReference type="ARBA" id="ARBA00029611"/>
    </source>
</evidence>
<feature type="transmembrane region" description="Helical" evidence="20">
    <location>
        <begin position="2573"/>
        <end position="2594"/>
    </location>
</feature>
<dbReference type="Gene3D" id="3.40.220.10">
    <property type="entry name" value="Leucine Aminopeptidase, subunit E, domain 1"/>
    <property type="match status" value="1"/>
</dbReference>
<keyword evidence="6 20" id="KW-0812">Transmembrane</keyword>
<feature type="coiled-coil region" evidence="18">
    <location>
        <begin position="239"/>
        <end position="266"/>
    </location>
</feature>
<keyword evidence="13 20" id="KW-0472">Membrane</keyword>
<evidence type="ECO:0000313" key="24">
    <source>
        <dbReference type="Proteomes" id="UP000500842"/>
    </source>
</evidence>
<dbReference type="Pfam" id="PF13086">
    <property type="entry name" value="AAA_11"/>
    <property type="match status" value="1"/>
</dbReference>
<feature type="transmembrane region" description="Helical" evidence="20">
    <location>
        <begin position="1889"/>
        <end position="1911"/>
    </location>
</feature>
<dbReference type="RefSeq" id="YP_010087319.1">
    <property type="nucleotide sequence ID" value="NC_055538.1"/>
</dbReference>
<keyword evidence="24" id="KW-1185">Reference proteome</keyword>
<dbReference type="CDD" id="cd23188">
    <property type="entry name" value="Medioniviridae_RdRp"/>
    <property type="match status" value="1"/>
</dbReference>
<dbReference type="GO" id="GO:0046872">
    <property type="term" value="F:metal ion binding"/>
    <property type="evidence" value="ECO:0007669"/>
    <property type="project" value="UniProtKB-KW"/>
</dbReference>
<dbReference type="InterPro" id="IPR046436">
    <property type="entry name" value="NIV_EXON"/>
</dbReference>
<dbReference type="InterPro" id="IPR002745">
    <property type="entry name" value="Ptrans_KptA/Tpt1"/>
</dbReference>
<feature type="transmembrane region" description="Helical" evidence="20">
    <location>
        <begin position="2471"/>
        <end position="2489"/>
    </location>
</feature>
<evidence type="ECO:0000256" key="15">
    <source>
        <dbReference type="ARBA" id="ARBA00047984"/>
    </source>
</evidence>
<dbReference type="InterPro" id="IPR027417">
    <property type="entry name" value="P-loop_NTPase"/>
</dbReference>
<reference evidence="23 24" key="1">
    <citation type="submission" date="2019-05" db="EMBL/GenBank/DDBJ databases">
        <authorList>
            <person name="Lauber C."/>
        </authorList>
    </citation>
    <scope>NUCLEOTIDE SEQUENCE [LARGE SCALE GENOMIC DNA]</scope>
    <source>
        <strain evidence="23 24">SRR2729873</strain>
    </source>
</reference>
<keyword evidence="17" id="KW-0269">Exonuclease</keyword>
<keyword evidence="18" id="KW-0175">Coiled coil</keyword>
<dbReference type="GO" id="GO:0000215">
    <property type="term" value="F:tRNA 2'-phosphotransferase activity"/>
    <property type="evidence" value="ECO:0007669"/>
    <property type="project" value="TreeGrafter"/>
</dbReference>
<protein>
    <recommendedName>
        <fullName evidence="3">Replicase polyprotein 1ab</fullName>
    </recommendedName>
    <alternativeName>
        <fullName evidence="14">ORF1ab polyprotein</fullName>
    </alternativeName>
</protein>
<feature type="domain" description="ExoN" evidence="22">
    <location>
        <begin position="5258"/>
        <end position="5472"/>
    </location>
</feature>
<evidence type="ECO:0000256" key="7">
    <source>
        <dbReference type="ARBA" id="ARBA00022695"/>
    </source>
</evidence>
<keyword evidence="7" id="KW-0548">Nucleotidyltransferase</keyword>
<dbReference type="KEGG" id="vg:65102594"/>
<evidence type="ECO:0000256" key="5">
    <source>
        <dbReference type="ARBA" id="ARBA00022679"/>
    </source>
</evidence>
<feature type="transmembrane region" description="Helical" evidence="20">
    <location>
        <begin position="16"/>
        <end position="49"/>
    </location>
</feature>
<dbReference type="GeneID" id="65102594"/>
<evidence type="ECO:0000256" key="18">
    <source>
        <dbReference type="SAM" id="Coils"/>
    </source>
</evidence>
<evidence type="ECO:0000256" key="1">
    <source>
        <dbReference type="ARBA" id="ARBA00004301"/>
    </source>
</evidence>
<dbReference type="InterPro" id="IPR041677">
    <property type="entry name" value="DNA2/NAM7_AAA_11"/>
</dbReference>
<evidence type="ECO:0000256" key="20">
    <source>
        <dbReference type="SAM" id="Phobius"/>
    </source>
</evidence>
<evidence type="ECO:0000256" key="6">
    <source>
        <dbReference type="ARBA" id="ARBA00022692"/>
    </source>
</evidence>
<feature type="transmembrane region" description="Helical" evidence="20">
    <location>
        <begin position="1858"/>
        <end position="1877"/>
    </location>
</feature>
<dbReference type="GO" id="GO:0003968">
    <property type="term" value="F:RNA-directed RNA polymerase activity"/>
    <property type="evidence" value="ECO:0007669"/>
    <property type="project" value="UniProtKB-KW"/>
</dbReference>
<dbReference type="Gene3D" id="1.10.10.970">
    <property type="entry name" value="RNA 2'-phosphotransferase, Tpt1/KptA family, N-terminal domain"/>
    <property type="match status" value="1"/>
</dbReference>
<sequence>MTNTLGINVQNSNQYLFIFLLTCSVITIQTGSLTLGTQLAVTAVLLNFVRHVVRQKNKKQARFYVHKTWRNIKATLTETKEKTDQIKKYINGPLTQHQAKAQTFAMIQFMASSILMFILDFVIEGYIDLPELVQNNIRFWMGVYIILCTYKTWRNTTHKKTQTTLRMTVLTITLTCMAVSAFNPEMTEAQSEKALSEVYEKSQGISQLLEMIVADFGKHQNIPTRKTGKSTKRKFFSAYRLNKHRMEESERLLKELDAEMKTIRRKARINSVRRVIQKILSPITKTRNWVVDCMVVFTFIYHRMTTATATRKVLTGRKPAPLPKEPEDLTFMEMFFEYLLTMVINAVKHTIVLVFETAWIYVFSYMLFMWLVKTTVQNKPYAKRGKFVDFLLRKIIYRLPCPFFNIPYLNIKSGRAMKNDVHDERDLYLFEKSKSFAFCGECNCTGHQASECFNVTGREIIGHPDRISPLKALENGLYVHPSVYNRFRVRQKIFDQATDKVKTVEPLSKTYQAYNAITTAEAKSSNANSEFGNSVLMPVEKRSKLLGFSQPRAEQTWDPLHLQVKRQVKEIMDQDSIEYRAKETHTPIDYDKKQGSQGKTEEEEVRSSGSKHFNFEGKVWKVSSTFENEKGKIPHIEATTETEPIPLKTGAPTKVYIEPNWTFPNGSCDVVVNSAHENFVGTGGIAKAIQDNCPQTLKMLIHWKNRKTGTFPWRMIMVTDGCKNFPYVFNLNAPQRREGNLKQVYEDLFFFYSRCIIMAGSRDLDITIPMLSTGIYNAPGMEEISALAAYDACMKECKFDTKVIFGGKNSKAAAMLERALATDRKTIESEFTPQIVKELCTTSLKEAKKIAEKLSGSGEADNLEKKIPEKGTSKNERVSLPFTSKFNGANVLDKFRINKCTITIVNKAPDFMEGFTIHTPEALAKNIKPKCFTRCVFQKDQVPDSIFYEIDGPVFLWFDEKSLTNDAIKNSWTISGFSKTEKKLDFKNKSVYLAGIDGVASDEDIVSFFTRITCHKARFTLTDDISIDGNTDFLEIFCDYMRKMNYFYTSTRSDMKTILDYHRTKQMATFTQARISCYYKSDLKIFNEKLEEHVKFVEENYADAISTEIQKKQKIVEQHTSKMDEMNIEYNSWEDRWEDQCNGEDIKTHFSQAELHELSEQIALRDDQEDYSARDQGKTLTVSLNVEATEFTPGKKTYPARSGSPVSKHMMCLLIVCVMIACVSASLTAPIVGNDEGFACKGLGYVYTIDRPKDVGNMELRFTDQIKRDYHCQMKLAKGNCLTKNGITRNVNEPEIDITTETWELMKNIPLCKGDISKRTKKRYLFCEYDAPYQLDNIVTINEEGHRWSCEIQPQELITDDPSVYTLYDDFELHHAVREYRKELVKDMNMAIQNKLTEIVMPDRCPKHMGKTIASTYCVYDLYDDDLAKFEVHQQQVNCLRTDQSCKRIVMDYIANSFEIAIDEDFKGCTYTTNGCIHYDHLYYCKVAGTWKQEEGPFEVVERISMTDQECADLIAVITNDTIDSQEKTLYLEEKPAAVYESVKRANVAEIIPDNLQMEQIVKIADDQIKKIEQCVGGLCTSHSGNLSFATTRDPKSRCAQFRDLSDFLSLTEEEAEEDCNMTETKTIYWRVSNPTAMYYMITRELPGLTLDFALYNAVGRRVILSTYCGIWTTCRDVMIKKDTCGPITGISDIDNWYHEQCVLAVGNIHVQIFGGDLKIETTGEETSIAPSDVIQIWNSKVSWYRTCTAIPYPYVKMSVSGEVFSTKEWFFQVRPDQYNKPGMARFYPHENNTLEKAIYAQSDDWQYSKYVEQESRTLFGATQRVFTSEDGTEVTGYEEGFILTIIDKFVMSVGKHIALGTGVCLTVTLILSIVYNKIYDQLRFSDSAFRRFLADSIFAFTLFILSNLAVRFGLEYGAYIVLTGLPLAKFIFWRMSGDTPKDKQKGSHYVFLSVVFTFWLSTAFCYMYFYWAHWDLLGKTLIVFFSYSSTLLSTKKPWEHNSYYTDHKTMIRWLNYLADEDPNWQSTYFAAKNKLMRIAAQTGPEFDKLRRAFYKGNYFETLNTASDKGRTGFYWAPVALPTVARDFVKTEGKQTSLESLIHSGNTSRIITTGFELEVQRHLQQYTYKNNTTLLGFTSGDKLYLQRHIFGRVEDDVALQKEIAEKIKNGTFQNELPTPFKILSVEPSDNKMYYTFLIDAEFPEFEFGKSEYGNATLVGKDFKTGKNVIQKTAMTPDNFHYSDTFAGECGSVLIQHDKIVGFHIGSLTFTSVAPLDCGKQRVNLYINPDGTIRDELKNLDTTKNSGLEPKIACSGPYFNSVFVKWLSFLYVANKGKSVQAFTHPNPRDFKTVGEMDVNVDNCIDSTWTIVSRTPGITSKPDYVAFIRTGLTKIVDTPEVLNYSPKMHGPNGYMMIEPLSNFKGRFIDLEEMMSSFDMTSVYEIESSVYDIITKPYLGLKMTYFGTNVITNLIHRAILIAFITTIDWLIWHQYKTQGFYKTVTLAYGEMPPVFTDLYINFIRICACVLLLPAHCLKGQWKFTLVTIMLRAFEYGLGTIYDFDRMLSFLAPSGNYALYLLKSCGLSALLLIYWAILVLNIGRGFYISFTTDIYGFYMVSQLADQGFLKGPLLSVVSVVFNSGLFSFVGLGVWVLFFITYPFRNNDSTKIKLEAGNTRLVMNNVAVHIVNGLKQLNLGEKYSDFITWVGKNKNTCNESALFEQISNYVEKFYVDNPDFISDYASRAYMNDAEIANFLASKHSITVEAARHVSCMHDNLFVLKLISLVSEKDARKFDTAIKDLVKCKRLELSAILSLMHDNKFIVNSTTEIHLIRRDINAQYMALCKLYKNIAAKKEPTYWLGVFHGLIDKLAADDLKINVLDHYLDIVTACQKDLATVESSDAVNEQMIALRNMIDTLTADKEDPKLTNAQKKALNRKINELEQEYSKTRRDFHKRLTMEEQQRRVDQKRQRFQLTQQRERAAAARTKQHFTVIRNNALLQVANYTYMAAKLAELGEDYPTVINNLRERFNDNYSEIMEYLADKFAENPKGARPVYGTDDKKIAQLESDTVKQPGLNGMVLPDTQAAYVYTIAEPEYGENCSIDFIAPCGAELEHTAKNHQKFACGKAYSTALAIHTNKCPTCLKHFMQGKIPHPKCDRVCNTRSITGYSIETILCSGCKKCTRCTGLARGAGEENPCNSGMHHGKVCRKTTCRKTCIFDHLPTITTSVESFQVSKIANVSDINYGYVRTKDGFDIFATFDKKRALVAHIGDNVPKGFIKVKSPAAYRHNTFSLSFDAVTAGIIYSLLSYVSATTLESLVCRQCDGKATHGCKEHSDQIEHTSGYKDVRPFMYIDGLISDKEYLNDLVIGYEDSRRDENVFNFGCASCTGKQKQFCAVQNNEFKIPRGMPQALVPLYHHVANNSLKCKKCNGGIIGEECIFCKGMEIARGEVEGAQDPLNLPGRPDRLHVIKNDQGAFLDLSVNQTSSTSGTINFKCKQSVEKEYDIYKRLDKSSGFVLKHSLKRIEGKRYLLRHNISPLTLADVYKAILDNDWDTVFRVFECEIFKQSGIPSPVRVCKIVKWFCCPHCMYFRACLGYVMLNIYLKTYQFCKDNSHEFDFKMVCDNVDLNGVLDFEDFEERKGDVNICFYEILNRFQKMWSKCGLNFISDFVLQHNPEDVDEYLMDLNIALKKMHKDGHPNTGKRVSFQFFCDLFHFEELENTKLTDNLMEVRPSSFKTGSEWSEYLNLCKNYKVRYDGNKHIINFPPDKDEKPIVGKYENVTIAQCERCELSSDATTLADFSNLNTVLSETKVVATEYDPCTNVVCYGRTKAAMPHPPPQGVYADSNLKETLSQIGFTVKPPGYMLAVEDDPETTLTTNFDYYKTDKTDIHAEMKLYGKNENGDISNGIQFLAYISVQREQDKIREAGKEKGIKFAVQPCAEHVIKNPNKSSGYPNRLVGNAKTWRTALTDAERDVVVNHRKHAHHQTVIYGHEKFAITEKVKSRPISGISVTESDAGRALFSPWLESIKAYHKKGKMVIGFNKAHIHDILADLFHQIDPSKSTQAPITWADKEYDLIAIDFPKWDRGLAPERTMESNISIAEMYDWEGHTPEERDGIYKMCMSEYLNTTPSITVLDQRVYHKSGGICSGSSKTANGNSYSHLFLDAAGKFDTVCYYTGKNRDLLELRNIVMIFETVPLMRIEGRHELANRACDILEKYMNIKVLSDDGFSLVHRELTPSVPLILKHYYLYSNYVFPREKWDVTKPSLGPHEFCSSHFIVIDGRYFMVPRFDRILGSSLLTSKSRRFDPTQRIAILSSLALEVVTLMFDTSKPLRQRGLFLYILRHMHDYYVEYETMIHSGEQFTGRTASEDEFFNGLSNAADFWQYMLDYRKYLNIYGLKEIPAELKQFSIEPPQVLQVEGKVFLPLSQKLLTISRKMSGILRHGHFGFTVRKDGYVKVQALLDFFGISMQDMRNIVQQNEKQRFKLTEFGREWFVRCNQGHSQQMMVTIMNERVTRGRFPYAIHGTRSECIESILKNGLSRQKRQHIHFATPRGEVRQGSDCLIYVDLNRCIEDGIVFEISDNNIILTQGKNGWIPPKYFIKYKTPLKEVFVEEPKEIMLPQEMLVEAYDTCPYCGDRPDMRCNTCGFGACVSHARHHVQTDTDHKVYAYKGLNIKCSICSSSNIFELKFDKSVGQVLCKKHADSEAMPIFAGDKFNITAQIKMTNSEIERLVALYRKETSRPVKFAISLNLLQHGSVGLYLEELRSCHEKELADSKDSKHEVLTLIDEHTFKPVGFPINRHNTYYIEQDNTMVVVTPVNIGLSWLVENVTLKEGAKLHSVRSISSLTKNLSDFKTIPTPTVKKFLTLDVKKKEIPSLIDTSSLNEELAKAYEHARTHDITIVQGPPGTGKTHLASFLVRNYLKNNLKVLVTSSSHDAVDNITTVLMRKVKTNLYRNVPREHPERVHCKAPFYTNQKDCMILTSTLQTNVPPSFHPDVVICEEFSKNTDIALINVLQQKKPIRFVAIGDPCQLQTIHPIEGIPKDYGNYLLFWCKKKPEMMQKLSQQYRMAREISDLVSDFMYNGELKCKVTKEELPFNRLQLITTHTKTTSIRGGLYNEGTAKRAVEISSWLREFSPEKSCTIIGDYNVQVNYISHVRTDRTVKVITIDQSQGDEYDFVIVALSDINQFTMDPNRLNVAFSRAKEGLIIISPNDKIRKYRPFDKIETASQEEEPVIEGDKSQKKYKDLRNECVIPSTYFAETTSPFDLIAIDFESVTTSDKKYNHIPMGFELGVHTNGITRSFVGKPGLYDKDWKFEEVKKYFIPPGFKSFKYRIARANSTFDTALSAFVKYVFDTCYFRPIFATYASALEKACLVPVSIFGNYRCTRTNCEFTPFFYEGSRKEPIPLCNKHITKPKGFVNPVFLETQTERCSLTKAHEKICTDTHTGMAHEASFDATITYCRAEKLGMFKIGSPAWDNFEQKLHCKPDLCKAIRTVEKNMLSAIEEPLCDMGCGKKPRETMHHGVDPRYNGETFENHQCGLNSQYFGNSHYYVNVSDLSKENVYIFGFFKEDNNPLVRKYRGKCYNTFGKRLHCHDMVCSDIAGYTKENFKSIVSPCRKECSQRKVDLTVPSDVILKNFRCINTVSTSFDRATYSICEECHHEIKEILEAWLVIYKQRCPIKFYKYRKMNEQIEGIIRPTYEKEFPIKLPGYEHRTRHLGNTVLKCKTWLNELTKMYESVPNLPLLYLGARSETNQAPAADFLAHYFEVSAVDCEQFNSELVLDTHFDGVSTFRPKKLYNYIFSDIYSPTPDRDFKEISRLVQENLIVGGHLVFKITSQYNHFESITALSSCFENCYLLEPCTGNVSSEVIVWMANFGVEPIMEQHLQLRYYGYMQELVDRKRKFSRVNSQFRLKLYTVPKITFYEGNSVKFFTSVSPDHWESWKQSRSKEFNLI</sequence>
<dbReference type="InterPro" id="IPR043472">
    <property type="entry name" value="Macro_dom-like"/>
</dbReference>
<evidence type="ECO:0000259" key="21">
    <source>
        <dbReference type="PROSITE" id="PS51154"/>
    </source>
</evidence>
<dbReference type="InterPro" id="IPR042081">
    <property type="entry name" value="RNA_2'-PTrans_C"/>
</dbReference>
<dbReference type="Pfam" id="PF13087">
    <property type="entry name" value="AAA_12"/>
    <property type="match status" value="1"/>
</dbReference>
<feature type="active site" evidence="17">
    <location>
        <position position="5452"/>
    </location>
</feature>
<dbReference type="GO" id="GO:0006388">
    <property type="term" value="P:tRNA splicing, via endonucleolytic cleavage and ligation"/>
    <property type="evidence" value="ECO:0007669"/>
    <property type="project" value="TreeGrafter"/>
</dbReference>
<keyword evidence="12" id="KW-0520">NAD</keyword>
<evidence type="ECO:0000256" key="8">
    <source>
        <dbReference type="ARBA" id="ARBA00022722"/>
    </source>
</evidence>
<dbReference type="InterPro" id="IPR042080">
    <property type="entry name" value="RNA_2'-PTrans_N"/>
</dbReference>
<feature type="coiled-coil region" evidence="18">
    <location>
        <begin position="1087"/>
        <end position="1136"/>
    </location>
</feature>
<dbReference type="InterPro" id="IPR043502">
    <property type="entry name" value="DNA/RNA_pol_sf"/>
</dbReference>
<keyword evidence="11 20" id="KW-1133">Transmembrane helix</keyword>
<evidence type="ECO:0000256" key="16">
    <source>
        <dbReference type="ARBA" id="ARBA00047995"/>
    </source>
</evidence>
<feature type="active site" evidence="17">
    <location>
        <position position="5275"/>
    </location>
</feature>
<dbReference type="SUPFAM" id="SSF52540">
    <property type="entry name" value="P-loop containing nucleoside triphosphate hydrolases"/>
    <property type="match status" value="1"/>
</dbReference>
<evidence type="ECO:0000256" key="12">
    <source>
        <dbReference type="ARBA" id="ARBA00023027"/>
    </source>
</evidence>
<evidence type="ECO:0000256" key="9">
    <source>
        <dbReference type="ARBA" id="ARBA00022723"/>
    </source>
</evidence>
<evidence type="ECO:0000256" key="17">
    <source>
        <dbReference type="PROSITE-ProRule" id="PRU01298"/>
    </source>
</evidence>
<dbReference type="InterPro" id="IPR041679">
    <property type="entry name" value="DNA2/NAM7-like_C"/>
</dbReference>
<name>A0A650BL21_9NIDO</name>
<dbReference type="PROSITE" id="PS51953">
    <property type="entry name" value="NIV_EXON"/>
    <property type="match status" value="1"/>
</dbReference>
<feature type="active site" evidence="17">
    <location>
        <position position="5457"/>
    </location>
</feature>
<dbReference type="PANTHER" id="PTHR12684:SF2">
    <property type="entry name" value="TRNA 2'-PHOSPHOTRANSFERASE 1"/>
    <property type="match status" value="1"/>
</dbReference>
<dbReference type="GO" id="GO:0000175">
    <property type="term" value="F:3'-5'-RNA exonuclease activity"/>
    <property type="evidence" value="ECO:0007669"/>
    <property type="project" value="InterPro"/>
</dbReference>
<feature type="transmembrane region" description="Helical" evidence="20">
    <location>
        <begin position="2640"/>
        <end position="2659"/>
    </location>
</feature>
<dbReference type="SUPFAM" id="SSF56399">
    <property type="entry name" value="ADP-ribosylation"/>
    <property type="match status" value="1"/>
</dbReference>
<keyword evidence="4" id="KW-0696">RNA-directed RNA polymerase</keyword>
<comment type="similarity">
    <text evidence="2">Belongs to the KptA/TPT1 family.</text>
</comment>
<dbReference type="Pfam" id="PF12380">
    <property type="entry name" value="Peptidase_C62"/>
    <property type="match status" value="1"/>
</dbReference>
<evidence type="ECO:0000259" key="22">
    <source>
        <dbReference type="PROSITE" id="PS51953"/>
    </source>
</evidence>
<feature type="region of interest" description="Disordered" evidence="19">
    <location>
        <begin position="583"/>
        <end position="610"/>
    </location>
</feature>